<feature type="transmembrane region" description="Helical" evidence="1">
    <location>
        <begin position="37"/>
        <end position="58"/>
    </location>
</feature>
<proteinExistence type="predicted"/>
<keyword evidence="1" id="KW-1133">Transmembrane helix</keyword>
<dbReference type="EMBL" id="JAVDQD010000006">
    <property type="protein sequence ID" value="MDR6241173.1"/>
    <property type="molecule type" value="Genomic_DNA"/>
</dbReference>
<dbReference type="InterPro" id="IPR020509">
    <property type="entry name" value="Uncharacterised_YnzE"/>
</dbReference>
<evidence type="ECO:0000313" key="3">
    <source>
        <dbReference type="Proteomes" id="UP001185092"/>
    </source>
</evidence>
<accession>A0AAE3XR09</accession>
<feature type="transmembrane region" description="Helical" evidence="1">
    <location>
        <begin position="101"/>
        <end position="121"/>
    </location>
</feature>
<reference evidence="2" key="1">
    <citation type="submission" date="2023-07" db="EMBL/GenBank/DDBJ databases">
        <title>Genomic Encyclopedia of Type Strains, Phase IV (KMG-IV): sequencing the most valuable type-strain genomes for metagenomic binning, comparative biology and taxonomic classification.</title>
        <authorList>
            <person name="Goeker M."/>
        </authorList>
    </citation>
    <scope>NUCLEOTIDE SEQUENCE</scope>
    <source>
        <strain evidence="2">DSM 26174</strain>
    </source>
</reference>
<evidence type="ECO:0000313" key="2">
    <source>
        <dbReference type="EMBL" id="MDR6241173.1"/>
    </source>
</evidence>
<keyword evidence="1" id="KW-0812">Transmembrane</keyword>
<name>A0AAE3XR09_9BACT</name>
<keyword evidence="1" id="KW-0472">Membrane</keyword>
<dbReference type="AlphaFoldDB" id="A0AAE3XR09"/>
<organism evidence="2 3">
    <name type="scientific">Aureibacter tunicatorum</name>
    <dbReference type="NCBI Taxonomy" id="866807"/>
    <lineage>
        <taxon>Bacteria</taxon>
        <taxon>Pseudomonadati</taxon>
        <taxon>Bacteroidota</taxon>
        <taxon>Cytophagia</taxon>
        <taxon>Cytophagales</taxon>
        <taxon>Persicobacteraceae</taxon>
        <taxon>Aureibacter</taxon>
    </lineage>
</organism>
<protein>
    <submittedName>
        <fullName evidence="2">Uncharacterized protein</fullName>
    </submittedName>
</protein>
<keyword evidence="3" id="KW-1185">Reference proteome</keyword>
<sequence length="139" mass="16035">MNYKKFSLTFGFLVWLFSSLPFRYWGNSFFIIKNPFILILLFLGVIPVLYLLTTWVFHRFKLTGLKKLESSAFMAIPGMICDVACLKFHDIVFPKLTIEEAIVLGSWVLWAYSIVLLIGILEIKKVESANANCDKHYST</sequence>
<dbReference type="Proteomes" id="UP001185092">
    <property type="component" value="Unassembled WGS sequence"/>
</dbReference>
<gene>
    <name evidence="2" type="ORF">HNQ88_004249</name>
</gene>
<dbReference type="Pfam" id="PF17329">
    <property type="entry name" value="DUF5367"/>
    <property type="match status" value="1"/>
</dbReference>
<evidence type="ECO:0000256" key="1">
    <source>
        <dbReference type="SAM" id="Phobius"/>
    </source>
</evidence>
<comment type="caution">
    <text evidence="2">The sequence shown here is derived from an EMBL/GenBank/DDBJ whole genome shotgun (WGS) entry which is preliminary data.</text>
</comment>
<dbReference type="RefSeq" id="WP_309941745.1">
    <property type="nucleotide sequence ID" value="NZ_AP025305.1"/>
</dbReference>